<sequence length="68" mass="7986">MVERENPDIPDTIAYLYDVQANTPKKVDQFVKQQLKTNNYQLIWLCDSRTNTAEYTDSNDTDHIYSVN</sequence>
<proteinExistence type="predicted"/>
<dbReference type="RefSeq" id="WP_126963095.1">
    <property type="nucleotide sequence ID" value="NZ_BLYU01000072.1"/>
</dbReference>
<protein>
    <submittedName>
        <fullName evidence="2">Uncharacterized protein</fullName>
    </submittedName>
</protein>
<evidence type="ECO:0000313" key="2">
    <source>
        <dbReference type="EMBL" id="SPB22005.1"/>
    </source>
</evidence>
<dbReference type="EMBL" id="BLYV01000411">
    <property type="protein sequence ID" value="GFP13971.1"/>
    <property type="molecule type" value="Genomic_DNA"/>
</dbReference>
<organism evidence="2">
    <name type="scientific">Lactobacillus helveticus</name>
    <name type="common">Lactobacillus suntoryeus</name>
    <dbReference type="NCBI Taxonomy" id="1587"/>
    <lineage>
        <taxon>Bacteria</taxon>
        <taxon>Bacillati</taxon>
        <taxon>Bacillota</taxon>
        <taxon>Bacilli</taxon>
        <taxon>Lactobacillales</taxon>
        <taxon>Lactobacillaceae</taxon>
        <taxon>Lactobacillus</taxon>
    </lineage>
</organism>
<accession>A0A2X0PM94</accession>
<gene>
    <name evidence="2" type="ORF">BDKNPLJD_00219</name>
    <name evidence="1" type="ORF">LHEJCM1062_18430</name>
</gene>
<evidence type="ECO:0000313" key="1">
    <source>
        <dbReference type="EMBL" id="GFP13971.1"/>
    </source>
</evidence>
<dbReference type="AlphaFoldDB" id="A0A2X0PM94"/>
<reference evidence="2" key="1">
    <citation type="submission" date="2018-01" db="EMBL/GenBank/DDBJ databases">
        <authorList>
            <person name="Gaut B.S."/>
            <person name="Morton B.R."/>
            <person name="Clegg M.T."/>
            <person name="Duvall M.R."/>
        </authorList>
    </citation>
    <scope>NUCLEOTIDE SEQUENCE</scope>
    <source>
        <strain evidence="2">Lactobacillus helveticus</strain>
    </source>
</reference>
<dbReference type="Proteomes" id="UP000630086">
    <property type="component" value="Unassembled WGS sequence"/>
</dbReference>
<dbReference type="EMBL" id="OGTV01000007">
    <property type="protein sequence ID" value="SPB22005.1"/>
    <property type="molecule type" value="Genomic_DNA"/>
</dbReference>
<name>A0A2X0PM94_LACHE</name>
<reference evidence="1" key="2">
    <citation type="submission" date="2020-07" db="EMBL/GenBank/DDBJ databases">
        <title>Draft genome sequence of Lactobacillus helveticus strain JCM 1062.</title>
        <authorList>
            <person name="Endo A."/>
            <person name="Maeno S."/>
            <person name="Kido Y."/>
        </authorList>
    </citation>
    <scope>NUCLEOTIDE SEQUENCE</scope>
    <source>
        <strain evidence="1">JCM 1062</strain>
    </source>
</reference>